<evidence type="ECO:0000313" key="1">
    <source>
        <dbReference type="EMBL" id="GIY59543.1"/>
    </source>
</evidence>
<organism evidence="1 2">
    <name type="scientific">Caerostris darwini</name>
    <dbReference type="NCBI Taxonomy" id="1538125"/>
    <lineage>
        <taxon>Eukaryota</taxon>
        <taxon>Metazoa</taxon>
        <taxon>Ecdysozoa</taxon>
        <taxon>Arthropoda</taxon>
        <taxon>Chelicerata</taxon>
        <taxon>Arachnida</taxon>
        <taxon>Araneae</taxon>
        <taxon>Araneomorphae</taxon>
        <taxon>Entelegynae</taxon>
        <taxon>Araneoidea</taxon>
        <taxon>Araneidae</taxon>
        <taxon>Caerostris</taxon>
    </lineage>
</organism>
<dbReference type="EMBL" id="BPLQ01011672">
    <property type="protein sequence ID" value="GIY59543.1"/>
    <property type="molecule type" value="Genomic_DNA"/>
</dbReference>
<sequence>MEETAQRDRIIKAKIDLIKGMELLKQGALSLYQMSLPSGKQLAETFGGNNVFDTTFARLVRHIENLEYLLLFVHARMTDATYKPENEEAMIYPWTQNDVLKIRADFVQHRDGIFFWAKILKDRISNEN</sequence>
<dbReference type="AlphaFoldDB" id="A0AAV4UP79"/>
<gene>
    <name evidence="1" type="ORF">CDAR_558431</name>
</gene>
<dbReference type="Proteomes" id="UP001054837">
    <property type="component" value="Unassembled WGS sequence"/>
</dbReference>
<reference evidence="1 2" key="1">
    <citation type="submission" date="2021-06" db="EMBL/GenBank/DDBJ databases">
        <title>Caerostris darwini draft genome.</title>
        <authorList>
            <person name="Kono N."/>
            <person name="Arakawa K."/>
        </authorList>
    </citation>
    <scope>NUCLEOTIDE SEQUENCE [LARGE SCALE GENOMIC DNA]</scope>
</reference>
<proteinExistence type="predicted"/>
<accession>A0AAV4UP79</accession>
<comment type="caution">
    <text evidence="1">The sequence shown here is derived from an EMBL/GenBank/DDBJ whole genome shotgun (WGS) entry which is preliminary data.</text>
</comment>
<name>A0AAV4UP79_9ARAC</name>
<keyword evidence="2" id="KW-1185">Reference proteome</keyword>
<protein>
    <submittedName>
        <fullName evidence="1">Uncharacterized protein</fullName>
    </submittedName>
</protein>
<evidence type="ECO:0000313" key="2">
    <source>
        <dbReference type="Proteomes" id="UP001054837"/>
    </source>
</evidence>